<dbReference type="Pfam" id="PF25230">
    <property type="entry name" value="DUF7846"/>
    <property type="match status" value="1"/>
</dbReference>
<keyword evidence="6 9" id="KW-1133">Transmembrane helix</keyword>
<feature type="transmembrane region" description="Helical" evidence="9">
    <location>
        <begin position="220"/>
        <end position="239"/>
    </location>
</feature>
<dbReference type="InterPro" id="IPR050297">
    <property type="entry name" value="LipidA_mod_glycosyltrf_83"/>
</dbReference>
<protein>
    <submittedName>
        <fullName evidence="12">ArnT family glycosyltransferase</fullName>
        <ecNumber evidence="12">2.4.-.-</ecNumber>
    </submittedName>
</protein>
<proteinExistence type="predicted"/>
<dbReference type="GO" id="GO:0005886">
    <property type="term" value="C:plasma membrane"/>
    <property type="evidence" value="ECO:0007669"/>
    <property type="project" value="UniProtKB-SubCell"/>
</dbReference>
<feature type="transmembrane region" description="Helical" evidence="9">
    <location>
        <begin position="36"/>
        <end position="60"/>
    </location>
</feature>
<feature type="transmembrane region" description="Helical" evidence="9">
    <location>
        <begin position="121"/>
        <end position="142"/>
    </location>
</feature>
<evidence type="ECO:0000256" key="6">
    <source>
        <dbReference type="ARBA" id="ARBA00022989"/>
    </source>
</evidence>
<comment type="subcellular location">
    <subcellularLocation>
        <location evidence="1">Cell membrane</location>
        <topology evidence="1">Multi-pass membrane protein</topology>
    </subcellularLocation>
</comment>
<reference evidence="12 13" key="1">
    <citation type="journal article" date="2019" name="Int. J. Syst. Evol. Microbiol.">
        <title>The Global Catalogue of Microorganisms (GCM) 10K type strain sequencing project: providing services to taxonomists for standard genome sequencing and annotation.</title>
        <authorList>
            <consortium name="The Broad Institute Genomics Platform"/>
            <consortium name="The Broad Institute Genome Sequencing Center for Infectious Disease"/>
            <person name="Wu L."/>
            <person name="Ma J."/>
        </authorList>
    </citation>
    <scope>NUCLEOTIDE SEQUENCE [LARGE SCALE GENOMIC DNA]</scope>
    <source>
        <strain evidence="12 13">CGMCC 1.12543</strain>
    </source>
</reference>
<keyword evidence="13" id="KW-1185">Reference proteome</keyword>
<feature type="transmembrane region" description="Helical" evidence="9">
    <location>
        <begin position="370"/>
        <end position="390"/>
    </location>
</feature>
<feature type="domain" description="Glycosyltransferase RgtA/B/C/D-like" evidence="10">
    <location>
        <begin position="125"/>
        <end position="239"/>
    </location>
</feature>
<feature type="transmembrane region" description="Helical" evidence="9">
    <location>
        <begin position="410"/>
        <end position="434"/>
    </location>
</feature>
<evidence type="ECO:0000256" key="7">
    <source>
        <dbReference type="ARBA" id="ARBA00023136"/>
    </source>
</evidence>
<evidence type="ECO:0000256" key="1">
    <source>
        <dbReference type="ARBA" id="ARBA00004651"/>
    </source>
</evidence>
<evidence type="ECO:0000256" key="2">
    <source>
        <dbReference type="ARBA" id="ARBA00022475"/>
    </source>
</evidence>
<keyword evidence="4 12" id="KW-0808">Transferase</keyword>
<dbReference type="RefSeq" id="WP_247414516.1">
    <property type="nucleotide sequence ID" value="NZ_JALLGW010000001.1"/>
</dbReference>
<dbReference type="GO" id="GO:0008610">
    <property type="term" value="P:lipid biosynthetic process"/>
    <property type="evidence" value="ECO:0007669"/>
    <property type="project" value="UniProtKB-ARBA"/>
</dbReference>
<sequence>MSGRSPDDDGDDGYRSRGLSTEAFRSSLDHLDRGHLASVVLAAVGAILSLFVASTLFPYLSVNHDEGVYLQQADLLLHGRLFLRPPVEESFRPWFFVDGAEGLYSKYAPVPAAVFALGRLLGGYSLATAAISASLVAGVVALGRELFDTRVGVLAGVLLLGTPLFVVHAGLFLPYALTTTLNVAFAVWYLRGERRESVRDAALAGLAVGVAFFARPYTAVLFALPFVGHALATAVRSRVWRVQTDTSQSETRGLLVRRIVTATIGSVGVLVALGYNAVVTGDPFVFPYLAFAPTDGVGFGRHALLGHAVDYTPELALRANALVLRDLFAEWVVAGPLGTVTAAVGLLLVFVVGVHGSSGVEGGGDRVRPALLAATYLTVAGGNVAFWGNYNVLGSLASDTDGLVHYLGPYYHYDLVVPTAVFAAVAVVAAVEWLRETVPAWLARRDGVGADRAPQVVVAILVVGAVVASGVGAAVVGARVAPNAGVTEEYSAGYAPFDDGPPEESVVFLPATYGPWLNHPFQALRNDAAYDGRAVYALGDTRELDVASRFGDRDLYRYVYTGTWVPTDDSTVRATLVPVDRLAGERLAVNATLARPATVTGTTVRLATDRGSAYLVGTDAGGSLSLSVVVEDGTVSVTGPTLEPTGSDGSVALDESDEVHVEVFVDTGPTGGYSYEVTFPVESRGGTHRALSPTAERCPVPDRCVPVALDDSGPDRGTNATVSDGSARR</sequence>
<dbReference type="Proteomes" id="UP001596099">
    <property type="component" value="Unassembled WGS sequence"/>
</dbReference>
<evidence type="ECO:0000256" key="4">
    <source>
        <dbReference type="ARBA" id="ARBA00022679"/>
    </source>
</evidence>
<feature type="compositionally biased region" description="Polar residues" evidence="8">
    <location>
        <begin position="718"/>
        <end position="729"/>
    </location>
</feature>
<feature type="domain" description="DUF7846" evidence="11">
    <location>
        <begin position="506"/>
        <end position="677"/>
    </location>
</feature>
<evidence type="ECO:0000256" key="9">
    <source>
        <dbReference type="SAM" id="Phobius"/>
    </source>
</evidence>
<dbReference type="Pfam" id="PF13231">
    <property type="entry name" value="PMT_2"/>
    <property type="match status" value="1"/>
</dbReference>
<keyword evidence="7 9" id="KW-0472">Membrane</keyword>
<keyword evidence="3 12" id="KW-0328">Glycosyltransferase</keyword>
<evidence type="ECO:0000256" key="8">
    <source>
        <dbReference type="SAM" id="MobiDB-lite"/>
    </source>
</evidence>
<dbReference type="InterPro" id="IPR057168">
    <property type="entry name" value="DUF7846"/>
</dbReference>
<feature type="transmembrane region" description="Helical" evidence="9">
    <location>
        <begin position="455"/>
        <end position="478"/>
    </location>
</feature>
<feature type="region of interest" description="Disordered" evidence="8">
    <location>
        <begin position="707"/>
        <end position="729"/>
    </location>
</feature>
<dbReference type="InterPro" id="IPR038731">
    <property type="entry name" value="RgtA/B/C-like"/>
</dbReference>
<dbReference type="EC" id="2.4.-.-" evidence="12"/>
<name>A0ABD5RMI3_9EURY</name>
<evidence type="ECO:0000256" key="5">
    <source>
        <dbReference type="ARBA" id="ARBA00022692"/>
    </source>
</evidence>
<feature type="transmembrane region" description="Helical" evidence="9">
    <location>
        <begin position="259"/>
        <end position="278"/>
    </location>
</feature>
<dbReference type="GO" id="GO:0016757">
    <property type="term" value="F:glycosyltransferase activity"/>
    <property type="evidence" value="ECO:0007669"/>
    <property type="project" value="UniProtKB-KW"/>
</dbReference>
<dbReference type="PANTHER" id="PTHR33908">
    <property type="entry name" value="MANNOSYLTRANSFERASE YKCB-RELATED"/>
    <property type="match status" value="1"/>
</dbReference>
<feature type="transmembrane region" description="Helical" evidence="9">
    <location>
        <begin position="331"/>
        <end position="358"/>
    </location>
</feature>
<organism evidence="12 13">
    <name type="scientific">Halomarina salina</name>
    <dbReference type="NCBI Taxonomy" id="1872699"/>
    <lineage>
        <taxon>Archaea</taxon>
        <taxon>Methanobacteriati</taxon>
        <taxon>Methanobacteriota</taxon>
        <taxon>Stenosarchaea group</taxon>
        <taxon>Halobacteria</taxon>
        <taxon>Halobacteriales</taxon>
        <taxon>Natronomonadaceae</taxon>
        <taxon>Halomarina</taxon>
    </lineage>
</organism>
<dbReference type="AlphaFoldDB" id="A0ABD5RMI3"/>
<keyword evidence="5 9" id="KW-0812">Transmembrane</keyword>
<evidence type="ECO:0000259" key="11">
    <source>
        <dbReference type="Pfam" id="PF25230"/>
    </source>
</evidence>
<evidence type="ECO:0000313" key="13">
    <source>
        <dbReference type="Proteomes" id="UP001596099"/>
    </source>
</evidence>
<gene>
    <name evidence="12" type="ORF">ACFPYI_09810</name>
</gene>
<evidence type="ECO:0000256" key="3">
    <source>
        <dbReference type="ARBA" id="ARBA00022676"/>
    </source>
</evidence>
<accession>A0ABD5RMI3</accession>
<comment type="caution">
    <text evidence="12">The sequence shown here is derived from an EMBL/GenBank/DDBJ whole genome shotgun (WGS) entry which is preliminary data.</text>
</comment>
<evidence type="ECO:0000259" key="10">
    <source>
        <dbReference type="Pfam" id="PF13231"/>
    </source>
</evidence>
<dbReference type="PANTHER" id="PTHR33908:SF11">
    <property type="entry name" value="MEMBRANE PROTEIN"/>
    <property type="match status" value="1"/>
</dbReference>
<dbReference type="EMBL" id="JBHSQH010000001">
    <property type="protein sequence ID" value="MFC5971626.1"/>
    <property type="molecule type" value="Genomic_DNA"/>
</dbReference>
<keyword evidence="2" id="KW-1003">Cell membrane</keyword>
<evidence type="ECO:0000313" key="12">
    <source>
        <dbReference type="EMBL" id="MFC5971626.1"/>
    </source>
</evidence>
<feature type="transmembrane region" description="Helical" evidence="9">
    <location>
        <begin position="149"/>
        <end position="166"/>
    </location>
</feature>